<feature type="signal peptide" evidence="3">
    <location>
        <begin position="1"/>
        <end position="23"/>
    </location>
</feature>
<dbReference type="InterPro" id="IPR011990">
    <property type="entry name" value="TPR-like_helical_dom_sf"/>
</dbReference>
<comment type="caution">
    <text evidence="4">The sequence shown here is derived from an EMBL/GenBank/DDBJ whole genome shotgun (WGS) entry which is preliminary data.</text>
</comment>
<feature type="repeat" description="TPR" evidence="1">
    <location>
        <begin position="40"/>
        <end position="73"/>
    </location>
</feature>
<dbReference type="OrthoDB" id="5497646at2"/>
<evidence type="ECO:0000256" key="1">
    <source>
        <dbReference type="PROSITE-ProRule" id="PRU00339"/>
    </source>
</evidence>
<dbReference type="Gene3D" id="1.25.40.10">
    <property type="entry name" value="Tetratricopeptide repeat domain"/>
    <property type="match status" value="1"/>
</dbReference>
<accession>A0A5C6XF54</accession>
<organism evidence="4 5">
    <name type="scientific">Lujinxingia vulgaris</name>
    <dbReference type="NCBI Taxonomy" id="2600176"/>
    <lineage>
        <taxon>Bacteria</taxon>
        <taxon>Deltaproteobacteria</taxon>
        <taxon>Bradymonadales</taxon>
        <taxon>Lujinxingiaceae</taxon>
        <taxon>Lujinxingia</taxon>
    </lineage>
</organism>
<dbReference type="PROSITE" id="PS50005">
    <property type="entry name" value="TPR"/>
    <property type="match status" value="1"/>
</dbReference>
<dbReference type="SUPFAM" id="SSF48452">
    <property type="entry name" value="TPR-like"/>
    <property type="match status" value="1"/>
</dbReference>
<evidence type="ECO:0000313" key="5">
    <source>
        <dbReference type="Proteomes" id="UP000321046"/>
    </source>
</evidence>
<name>A0A5C6XF54_9DELT</name>
<evidence type="ECO:0000256" key="2">
    <source>
        <dbReference type="SAM" id="MobiDB-lite"/>
    </source>
</evidence>
<dbReference type="EMBL" id="VOSL01000048">
    <property type="protein sequence ID" value="TXD35755.1"/>
    <property type="molecule type" value="Genomic_DNA"/>
</dbReference>
<proteinExistence type="predicted"/>
<evidence type="ECO:0000256" key="3">
    <source>
        <dbReference type="SAM" id="SignalP"/>
    </source>
</evidence>
<reference evidence="4 5" key="1">
    <citation type="submission" date="2019-08" db="EMBL/GenBank/DDBJ databases">
        <title>Bradymonadales sp. TMQ2.</title>
        <authorList>
            <person name="Liang Q."/>
        </authorList>
    </citation>
    <scope>NUCLEOTIDE SEQUENCE [LARGE SCALE GENOMIC DNA]</scope>
    <source>
        <strain evidence="4 5">TMQ2</strain>
    </source>
</reference>
<keyword evidence="3" id="KW-0732">Signal</keyword>
<dbReference type="Proteomes" id="UP000321046">
    <property type="component" value="Unassembled WGS sequence"/>
</dbReference>
<evidence type="ECO:0000313" key="4">
    <source>
        <dbReference type="EMBL" id="TXD35755.1"/>
    </source>
</evidence>
<dbReference type="AlphaFoldDB" id="A0A5C6XF54"/>
<feature type="chain" id="PRO_5022887108" evidence="3">
    <location>
        <begin position="24"/>
        <end position="264"/>
    </location>
</feature>
<dbReference type="Pfam" id="PF14559">
    <property type="entry name" value="TPR_19"/>
    <property type="match status" value="1"/>
</dbReference>
<sequence>MMAMRKFIGVGLLVTLMSTGVPAQVMAQSDADAADIARQVESLSAEGAQSFRAGDYEKAIEFFEQAYALDPVPNLLYNIGRCYEQMEQWDEAIAQYERFMVAPDVESEARSHAMERVQSLREIQAMQAREDGSDGDGVQDEGADDVIATPQPAPPNRTPGIITTAGGVALIGGGVVMGLMASGNAESITDTQLSYDDRLAARDSARTQALVADVFYVSGAAVTALGIYLIVSADSVEDNPQASRSMLTPWVGKGSAGVGLTLGF</sequence>
<keyword evidence="1" id="KW-0802">TPR repeat</keyword>
<dbReference type="SMART" id="SM00028">
    <property type="entry name" value="TPR"/>
    <property type="match status" value="2"/>
</dbReference>
<feature type="compositionally biased region" description="Acidic residues" evidence="2">
    <location>
        <begin position="133"/>
        <end position="144"/>
    </location>
</feature>
<feature type="region of interest" description="Disordered" evidence="2">
    <location>
        <begin position="128"/>
        <end position="161"/>
    </location>
</feature>
<dbReference type="InterPro" id="IPR019734">
    <property type="entry name" value="TPR_rpt"/>
</dbReference>
<protein>
    <submittedName>
        <fullName evidence="4">Tetratricopeptide repeat protein</fullName>
    </submittedName>
</protein>
<gene>
    <name evidence="4" type="ORF">FRC96_10820</name>
</gene>